<feature type="transmembrane region" description="Helical" evidence="1">
    <location>
        <begin position="146"/>
        <end position="165"/>
    </location>
</feature>
<dbReference type="EMBL" id="JAAGNC010000061">
    <property type="protein sequence ID" value="NEC55740.1"/>
    <property type="molecule type" value="Genomic_DNA"/>
</dbReference>
<proteinExistence type="predicted"/>
<feature type="domain" description="Acyltransferase 3" evidence="2">
    <location>
        <begin position="13"/>
        <end position="357"/>
    </location>
</feature>
<keyword evidence="3" id="KW-0012">Acyltransferase</keyword>
<keyword evidence="1" id="KW-1133">Transmembrane helix</keyword>
<dbReference type="Proteomes" id="UP000470404">
    <property type="component" value="Unassembled WGS sequence"/>
</dbReference>
<organism evidence="3 4">
    <name type="scientific">Amycolatopsis rubida</name>
    <dbReference type="NCBI Taxonomy" id="112413"/>
    <lineage>
        <taxon>Bacteria</taxon>
        <taxon>Bacillati</taxon>
        <taxon>Actinomycetota</taxon>
        <taxon>Actinomycetes</taxon>
        <taxon>Pseudonocardiales</taxon>
        <taxon>Pseudonocardiaceae</taxon>
        <taxon>Amycolatopsis</taxon>
    </lineage>
</organism>
<evidence type="ECO:0000256" key="1">
    <source>
        <dbReference type="SAM" id="Phobius"/>
    </source>
</evidence>
<keyword evidence="3" id="KW-0808">Transferase</keyword>
<accession>A0ABX0BK63</accession>
<dbReference type="PANTHER" id="PTHR23028:SF53">
    <property type="entry name" value="ACYL_TRANSF_3 DOMAIN-CONTAINING PROTEIN"/>
    <property type="match status" value="1"/>
</dbReference>
<feature type="transmembrane region" description="Helical" evidence="1">
    <location>
        <begin position="177"/>
        <end position="198"/>
    </location>
</feature>
<dbReference type="InterPro" id="IPR002656">
    <property type="entry name" value="Acyl_transf_3_dom"/>
</dbReference>
<evidence type="ECO:0000313" key="4">
    <source>
        <dbReference type="Proteomes" id="UP000470404"/>
    </source>
</evidence>
<protein>
    <submittedName>
        <fullName evidence="3">Acyltransferase</fullName>
    </submittedName>
</protein>
<feature type="transmembrane region" description="Helical" evidence="1">
    <location>
        <begin position="104"/>
        <end position="126"/>
    </location>
</feature>
<sequence>MPRPHPRPATLPSLTGLRFVAALLVFGFHVTLFDSPIPPNEPVNPFADEDLAGALEFLFSKGGYLGVSFFFVLSGFVLTWSAPPRERMRSFWRRRMAKIFPNHLVMFVLAMTLFAGAVTPLATWLPNVFLLHSFFPAGDVYMSVNSPAWTLCSELLFYLLFPLLIRPVRRLAPNNLWWCAGAMIAGMVAVQVVNLTLIPSTPPSPLVPVSVLQFWFGYFFPVPRLFEFGLGMILARMVVLGRMPRVPLWLAVLSVPAGYGAALAAPFVWGFAVATILPVSLVIVACATAELADRPTGLRGPRARWLGEISFGFYISQGVVVFYGRGLLPPHPFATPAGVLVVVGLFVATLLAGWALYALVERPVMRRWARPGRGLAGTRSPSFATCELDT</sequence>
<evidence type="ECO:0000313" key="3">
    <source>
        <dbReference type="EMBL" id="NEC55740.1"/>
    </source>
</evidence>
<dbReference type="RefSeq" id="WP_067581188.1">
    <property type="nucleotide sequence ID" value="NZ_JAAGNC010000061.1"/>
</dbReference>
<feature type="transmembrane region" description="Helical" evidence="1">
    <location>
        <begin position="63"/>
        <end position="83"/>
    </location>
</feature>
<keyword evidence="1" id="KW-0472">Membrane</keyword>
<feature type="transmembrane region" description="Helical" evidence="1">
    <location>
        <begin position="246"/>
        <end position="265"/>
    </location>
</feature>
<keyword evidence="4" id="KW-1185">Reference proteome</keyword>
<feature type="transmembrane region" description="Helical" evidence="1">
    <location>
        <begin position="337"/>
        <end position="360"/>
    </location>
</feature>
<evidence type="ECO:0000259" key="2">
    <source>
        <dbReference type="Pfam" id="PF01757"/>
    </source>
</evidence>
<reference evidence="3 4" key="1">
    <citation type="submission" date="2020-01" db="EMBL/GenBank/DDBJ databases">
        <title>Insect and environment-associated Actinomycetes.</title>
        <authorList>
            <person name="Currrie C."/>
            <person name="Chevrette M."/>
            <person name="Carlson C."/>
            <person name="Stubbendieck R."/>
            <person name="Wendt-Pienkowski E."/>
        </authorList>
    </citation>
    <scope>NUCLEOTIDE SEQUENCE [LARGE SCALE GENOMIC DNA]</scope>
    <source>
        <strain evidence="3 4">SID8386</strain>
    </source>
</reference>
<feature type="transmembrane region" description="Helical" evidence="1">
    <location>
        <begin position="218"/>
        <end position="239"/>
    </location>
</feature>
<keyword evidence="1" id="KW-0812">Transmembrane</keyword>
<feature type="transmembrane region" description="Helical" evidence="1">
    <location>
        <begin position="305"/>
        <end position="325"/>
    </location>
</feature>
<name>A0ABX0BK63_9PSEU</name>
<feature type="transmembrane region" description="Helical" evidence="1">
    <location>
        <begin position="271"/>
        <end position="293"/>
    </location>
</feature>
<dbReference type="Pfam" id="PF01757">
    <property type="entry name" value="Acyl_transf_3"/>
    <property type="match status" value="1"/>
</dbReference>
<dbReference type="PANTHER" id="PTHR23028">
    <property type="entry name" value="ACETYLTRANSFERASE"/>
    <property type="match status" value="1"/>
</dbReference>
<dbReference type="GO" id="GO:0016746">
    <property type="term" value="F:acyltransferase activity"/>
    <property type="evidence" value="ECO:0007669"/>
    <property type="project" value="UniProtKB-KW"/>
</dbReference>
<dbReference type="InterPro" id="IPR050879">
    <property type="entry name" value="Acyltransferase_3"/>
</dbReference>
<gene>
    <name evidence="3" type="ORF">G3I59_09085</name>
</gene>
<comment type="caution">
    <text evidence="3">The sequence shown here is derived from an EMBL/GenBank/DDBJ whole genome shotgun (WGS) entry which is preliminary data.</text>
</comment>
<feature type="transmembrane region" description="Helical" evidence="1">
    <location>
        <begin position="12"/>
        <end position="32"/>
    </location>
</feature>